<dbReference type="AlphaFoldDB" id="A0AAJ2TKB9"/>
<feature type="compositionally biased region" description="Basic and acidic residues" evidence="1">
    <location>
        <begin position="38"/>
        <end position="55"/>
    </location>
</feature>
<name>A0AAJ2TKB9_STEMA</name>
<organism evidence="2 3">
    <name type="scientific">Stenotrophomonas maltophilia</name>
    <name type="common">Pseudomonas maltophilia</name>
    <name type="synonym">Xanthomonas maltophilia</name>
    <dbReference type="NCBI Taxonomy" id="40324"/>
    <lineage>
        <taxon>Bacteria</taxon>
        <taxon>Pseudomonadati</taxon>
        <taxon>Pseudomonadota</taxon>
        <taxon>Gammaproteobacteria</taxon>
        <taxon>Lysobacterales</taxon>
        <taxon>Lysobacteraceae</taxon>
        <taxon>Stenotrophomonas</taxon>
        <taxon>Stenotrophomonas maltophilia group</taxon>
    </lineage>
</organism>
<feature type="region of interest" description="Disordered" evidence="1">
    <location>
        <begin position="38"/>
        <end position="70"/>
    </location>
</feature>
<protein>
    <submittedName>
        <fullName evidence="2">Uncharacterized protein</fullName>
    </submittedName>
</protein>
<evidence type="ECO:0000313" key="2">
    <source>
        <dbReference type="EMBL" id="MDZ5763898.1"/>
    </source>
</evidence>
<accession>A0AAJ2TKB9</accession>
<dbReference type="EMBL" id="JAXRVB010000004">
    <property type="protein sequence ID" value="MDZ5763898.1"/>
    <property type="molecule type" value="Genomic_DNA"/>
</dbReference>
<gene>
    <name evidence="2" type="ORF">U4I38_05360</name>
</gene>
<dbReference type="RefSeq" id="WP_143567576.1">
    <property type="nucleotide sequence ID" value="NZ_JAKJQX010000003.1"/>
</dbReference>
<reference evidence="2" key="1">
    <citation type="submission" date="2023-12" db="EMBL/GenBank/DDBJ databases">
        <title>'Antibacterial potential of Stenotrophomonas maltophilia cystic fibrosis isolates' (manuscript under preparation).</title>
        <authorList>
            <person name="Crisan C.V."/>
            <person name="Pettis M."/>
            <person name="Goldberg J.B."/>
        </authorList>
    </citation>
    <scope>NUCLEOTIDE SEQUENCE</scope>
    <source>
        <strain evidence="2">CCV129</strain>
    </source>
</reference>
<sequence>MPLYDLPTAVARYRHLVTTAIFCLCCAGCTGDDVPDVDIKPNKPDLDKSVTRTKPDAVNPPPPNIRPGNPRVSTAALNRIALPSGNLPSESGFVFNDGLSNQASEDVLRSRNNISNAIDRMARDAAASPEAQDLTQHYRSSLARAIGRDGVLERLSCGLSICIGIVQARSSADHEAWGRRFASDNTSPTYSYAEATENIGIGYENRFIFSTDPAMNSISGR</sequence>
<proteinExistence type="predicted"/>
<evidence type="ECO:0000256" key="1">
    <source>
        <dbReference type="SAM" id="MobiDB-lite"/>
    </source>
</evidence>
<evidence type="ECO:0000313" key="3">
    <source>
        <dbReference type="Proteomes" id="UP001288387"/>
    </source>
</evidence>
<dbReference type="Proteomes" id="UP001288387">
    <property type="component" value="Unassembled WGS sequence"/>
</dbReference>
<comment type="caution">
    <text evidence="2">The sequence shown here is derived from an EMBL/GenBank/DDBJ whole genome shotgun (WGS) entry which is preliminary data.</text>
</comment>